<evidence type="ECO:0000313" key="4">
    <source>
        <dbReference type="EMBL" id="KAF1800444.1"/>
    </source>
</evidence>
<evidence type="ECO:0000259" key="3">
    <source>
        <dbReference type="PROSITE" id="PS50222"/>
    </source>
</evidence>
<dbReference type="InterPro" id="IPR000261">
    <property type="entry name" value="EH_dom"/>
</dbReference>
<dbReference type="Gene3D" id="1.10.238.10">
    <property type="entry name" value="EF-hand"/>
    <property type="match status" value="3"/>
</dbReference>
<evidence type="ECO:0000259" key="2">
    <source>
        <dbReference type="PROSITE" id="PS50031"/>
    </source>
</evidence>
<evidence type="ECO:0000256" key="1">
    <source>
        <dbReference type="SAM" id="Coils"/>
    </source>
</evidence>
<dbReference type="GO" id="GO:0005737">
    <property type="term" value="C:cytoplasm"/>
    <property type="evidence" value="ECO:0007669"/>
    <property type="project" value="TreeGrafter"/>
</dbReference>
<keyword evidence="1" id="KW-0175">Coiled coil</keyword>
<dbReference type="EMBL" id="JAAECE010000005">
    <property type="protein sequence ID" value="KAF1800444.1"/>
    <property type="molecule type" value="Genomic_DNA"/>
</dbReference>
<comment type="caution">
    <text evidence="4">The sequence shown here is derived from an EMBL/GenBank/DDBJ whole genome shotgun (WGS) entry which is preliminary data.</text>
</comment>
<evidence type="ECO:0000313" key="5">
    <source>
        <dbReference type="Proteomes" id="UP000469890"/>
    </source>
</evidence>
<reference evidence="4 5" key="1">
    <citation type="submission" date="2019-09" db="EMBL/GenBank/DDBJ databases">
        <authorList>
            <consortium name="DOE Joint Genome Institute"/>
            <person name="Mondo S.J."/>
            <person name="Navarro-Mendoza M.I."/>
            <person name="Perez-Arques C."/>
            <person name="Panchal S."/>
            <person name="Nicolas F.E."/>
            <person name="Ganguly P."/>
            <person name="Pangilinan J."/>
            <person name="Grigoriev I."/>
            <person name="Heitman J."/>
            <person name="Sanya K."/>
            <person name="Garre V."/>
        </authorList>
    </citation>
    <scope>NUCLEOTIDE SEQUENCE [LARGE SCALE GENOMIC DNA]</scope>
    <source>
        <strain evidence="4 5">MU402</strain>
    </source>
</reference>
<proteinExistence type="predicted"/>
<feature type="domain" description="EF-hand" evidence="3">
    <location>
        <begin position="272"/>
        <end position="307"/>
    </location>
</feature>
<organism evidence="4 5">
    <name type="scientific">Mucor circinelloides f. lusitanicus</name>
    <name type="common">Mucor racemosus var. lusitanicus</name>
    <dbReference type="NCBI Taxonomy" id="29924"/>
    <lineage>
        <taxon>Eukaryota</taxon>
        <taxon>Fungi</taxon>
        <taxon>Fungi incertae sedis</taxon>
        <taxon>Mucoromycota</taxon>
        <taxon>Mucoromycotina</taxon>
        <taxon>Mucoromycetes</taxon>
        <taxon>Mucorales</taxon>
        <taxon>Mucorineae</taxon>
        <taxon>Mucoraceae</taxon>
        <taxon>Mucor</taxon>
    </lineage>
</organism>
<dbReference type="CDD" id="cd00052">
    <property type="entry name" value="EH"/>
    <property type="match status" value="2"/>
</dbReference>
<dbReference type="PANTHER" id="PTHR11216:SF174">
    <property type="entry name" value="GH06923P"/>
    <property type="match status" value="1"/>
</dbReference>
<dbReference type="InterPro" id="IPR002048">
    <property type="entry name" value="EF_hand_dom"/>
</dbReference>
<dbReference type="GO" id="GO:0005509">
    <property type="term" value="F:calcium ion binding"/>
    <property type="evidence" value="ECO:0007669"/>
    <property type="project" value="InterPro"/>
</dbReference>
<accession>A0A8H4BDU4</accession>
<feature type="domain" description="EF-hand" evidence="3">
    <location>
        <begin position="152"/>
        <end position="187"/>
    </location>
</feature>
<dbReference type="SMART" id="SM00027">
    <property type="entry name" value="EH"/>
    <property type="match status" value="3"/>
</dbReference>
<feature type="coiled-coil region" evidence="1">
    <location>
        <begin position="373"/>
        <end position="449"/>
    </location>
</feature>
<protein>
    <submittedName>
        <fullName evidence="4">Uncharacterized protein</fullName>
    </submittedName>
</protein>
<sequence>MSVESMNLLAQDRSVYRELFAIADAERKSFLTKKEAMLFFSNTGIPGAFLEEIWETADQEQKDYITELEFYIALKLIACAQNGSEANDDILSTQVPVPQFKGITVGSKSAGEIAPITAQERDGYIGVFHSCNPIDGLLHGEQAIGIFNRSGLPSEKLADIWALADTRNSGTLNKTEFIIAMHYISRLMKDPTIVLPSTLPSQVYSEATGRFASSIRRHHTTTTVANRSRASSNASMAGYTSPIISHMMPGSTTTVSTLTSSTAAGDIALAPEEKERYLAYFQQLDTDGSGFIDADEAVYFFNHSRLSTSELGRIWEIADSRRLGKLDLHDFCTAMHLINMRKRGESIDKYDHAQSTPVIANQTLQSQADLNQRYELENQLIELKQQMNHEAKRLSQYQTQCRQEQECIEQLNIEIATLKSELSAAKQAAEDAERLLDTEQKKNRELKGISSLESSYCSSAEQRVDSPLASNLPELTRTTSIFSGSSSSVVSPRSDYTATLDPFAGFKKMNNQPKLPPVSPTQSKAIAKYGFDITAFDALSIDDAASSSKASQPDRSIKDDLAALFGSPTVATTASDNHPNTNATTTTFDSIFL</sequence>
<dbReference type="Proteomes" id="UP000469890">
    <property type="component" value="Unassembled WGS sequence"/>
</dbReference>
<dbReference type="InterPro" id="IPR011992">
    <property type="entry name" value="EF-hand-dom_pair"/>
</dbReference>
<name>A0A8H4BDU4_MUCCL</name>
<feature type="domain" description="EH" evidence="2">
    <location>
        <begin position="273"/>
        <end position="357"/>
    </location>
</feature>
<dbReference type="PROSITE" id="PS50031">
    <property type="entry name" value="EH"/>
    <property type="match status" value="3"/>
</dbReference>
<dbReference type="GO" id="GO:0016197">
    <property type="term" value="P:endosomal transport"/>
    <property type="evidence" value="ECO:0007669"/>
    <property type="project" value="TreeGrafter"/>
</dbReference>
<dbReference type="GO" id="GO:0005886">
    <property type="term" value="C:plasma membrane"/>
    <property type="evidence" value="ECO:0007669"/>
    <property type="project" value="TreeGrafter"/>
</dbReference>
<dbReference type="SUPFAM" id="SSF47473">
    <property type="entry name" value="EF-hand"/>
    <property type="match status" value="3"/>
</dbReference>
<dbReference type="SMART" id="SM00054">
    <property type="entry name" value="EFh"/>
    <property type="match status" value="5"/>
</dbReference>
<feature type="domain" description="EH" evidence="2">
    <location>
        <begin position="12"/>
        <end position="96"/>
    </location>
</feature>
<dbReference type="Pfam" id="PF12763">
    <property type="entry name" value="EH"/>
    <property type="match status" value="3"/>
</dbReference>
<feature type="domain" description="EH" evidence="2">
    <location>
        <begin position="120"/>
        <end position="210"/>
    </location>
</feature>
<dbReference type="AlphaFoldDB" id="A0A8H4BDU4"/>
<dbReference type="PANTHER" id="PTHR11216">
    <property type="entry name" value="EH DOMAIN"/>
    <property type="match status" value="1"/>
</dbReference>
<dbReference type="PROSITE" id="PS50222">
    <property type="entry name" value="EF_HAND_2"/>
    <property type="match status" value="2"/>
</dbReference>
<dbReference type="GO" id="GO:0006897">
    <property type="term" value="P:endocytosis"/>
    <property type="evidence" value="ECO:0007669"/>
    <property type="project" value="TreeGrafter"/>
</dbReference>
<gene>
    <name evidence="4" type="ORF">FB192DRAFT_1380784</name>
</gene>